<evidence type="ECO:0000259" key="1">
    <source>
        <dbReference type="PROSITE" id="PS50181"/>
    </source>
</evidence>
<evidence type="ECO:0000313" key="2">
    <source>
        <dbReference type="EMBL" id="KAF9780153.1"/>
    </source>
</evidence>
<dbReference type="EMBL" id="WIUZ02000017">
    <property type="protein sequence ID" value="KAF9780153.1"/>
    <property type="molecule type" value="Genomic_DNA"/>
</dbReference>
<proteinExistence type="predicted"/>
<dbReference type="SUPFAM" id="SSF81383">
    <property type="entry name" value="F-box domain"/>
    <property type="match status" value="1"/>
</dbReference>
<reference evidence="2" key="2">
    <citation type="submission" date="2020-11" db="EMBL/GenBank/DDBJ databases">
        <authorList>
            <consortium name="DOE Joint Genome Institute"/>
            <person name="Kuo A."/>
            <person name="Miyauchi S."/>
            <person name="Kiss E."/>
            <person name="Drula E."/>
            <person name="Kohler A."/>
            <person name="Sanchez-Garcia M."/>
            <person name="Andreopoulos B."/>
            <person name="Barry K.W."/>
            <person name="Bonito G."/>
            <person name="Buee M."/>
            <person name="Carver A."/>
            <person name="Chen C."/>
            <person name="Cichocki N."/>
            <person name="Clum A."/>
            <person name="Culley D."/>
            <person name="Crous P.W."/>
            <person name="Fauchery L."/>
            <person name="Girlanda M."/>
            <person name="Hayes R."/>
            <person name="Keri Z."/>
            <person name="Labutti K."/>
            <person name="Lipzen A."/>
            <person name="Lombard V."/>
            <person name="Magnuson J."/>
            <person name="Maillard F."/>
            <person name="Morin E."/>
            <person name="Murat C."/>
            <person name="Nolan M."/>
            <person name="Ohm R."/>
            <person name="Pangilinan J."/>
            <person name="Pereira M."/>
            <person name="Perotto S."/>
            <person name="Peter M."/>
            <person name="Riley R."/>
            <person name="Sitrit Y."/>
            <person name="Stielow B."/>
            <person name="Szollosi G."/>
            <person name="Zifcakova L."/>
            <person name="Stursova M."/>
            <person name="Spatafora J.W."/>
            <person name="Tedersoo L."/>
            <person name="Vaario L.-M."/>
            <person name="Yamada A."/>
            <person name="Yan M."/>
            <person name="Wang P."/>
            <person name="Xu J."/>
            <person name="Bruns T."/>
            <person name="Baldrian P."/>
            <person name="Vilgalys R."/>
            <person name="Henrissat B."/>
            <person name="Grigoriev I.V."/>
            <person name="Hibbett D."/>
            <person name="Nagy L.G."/>
            <person name="Martin F.M."/>
        </authorList>
    </citation>
    <scope>NUCLEOTIDE SEQUENCE</scope>
    <source>
        <strain evidence="2">UH-Tt-Lm1</strain>
    </source>
</reference>
<gene>
    <name evidence="2" type="ORF">BJ322DRAFT_1084836</name>
</gene>
<dbReference type="Proteomes" id="UP000736335">
    <property type="component" value="Unassembled WGS sequence"/>
</dbReference>
<accession>A0A9P6H6A8</accession>
<dbReference type="PROSITE" id="PS50181">
    <property type="entry name" value="FBOX"/>
    <property type="match status" value="1"/>
</dbReference>
<name>A0A9P6H6A8_9AGAM</name>
<dbReference type="InterPro" id="IPR001810">
    <property type="entry name" value="F-box_dom"/>
</dbReference>
<keyword evidence="3" id="KW-1185">Reference proteome</keyword>
<protein>
    <recommendedName>
        <fullName evidence="1">F-box domain-containing protein</fullName>
    </recommendedName>
</protein>
<sequence length="554" mass="61885">MDTHAYPGQGLSLSQLVFALNEELKRVAYRSSFSFDMLSQLDRDTSTALADIREWRNTLVPINRFPLEVLSIIPTHLSGEDNLVNVSSVCRHWRRTFVQHAILWTNLNLTLVRTNLYIKTRLERAKGSALNITLTHLGRDHILALLSPHVQQLGCLHFIFDCWSYVRGFSEFTSGPLPLLHTLKIHVAEDDDILHPQPMINPSLPLFGGAINLKNFALHTEVLPFLDHFNFPSLTTFELSAISEDQVFPTAQLLDFLEATPTLRDVRIAIHEEISLAGVPQGRIVVLPAAETLYVSQADPSYVIAAHISCPAVKAVSLVQEQDPAFAEPQEAFPTSATWNIIPPRYMANQIDEIQLESIAAQNLSCSISFLSPDPDSTTLELGYRIVEPDDDDGVIRRLLGAEYVQVLYQASRTIQNHPLSLEQLTLVAHEIGQLFKAMGPLEELALGTSDLQPFLAPFIDLPNFHDLRQWFAYPQIKGLSIADRRQSLATIPQDAIVEFAMSQHALGVPFEWVAFCLKDPPIDMAERLQPWVGAVHFLPGGLVVGEEEPVVDI</sequence>
<feature type="domain" description="F-box" evidence="1">
    <location>
        <begin position="59"/>
        <end position="107"/>
    </location>
</feature>
<dbReference type="OrthoDB" id="3365698at2759"/>
<dbReference type="Pfam" id="PF12937">
    <property type="entry name" value="F-box-like"/>
    <property type="match status" value="1"/>
</dbReference>
<dbReference type="Gene3D" id="1.20.1280.50">
    <property type="match status" value="1"/>
</dbReference>
<reference evidence="2" key="1">
    <citation type="journal article" date="2020" name="Nat. Commun.">
        <title>Large-scale genome sequencing of mycorrhizal fungi provides insights into the early evolution of symbiotic traits.</title>
        <authorList>
            <person name="Miyauchi S."/>
            <person name="Kiss E."/>
            <person name="Kuo A."/>
            <person name="Drula E."/>
            <person name="Kohler A."/>
            <person name="Sanchez-Garcia M."/>
            <person name="Morin E."/>
            <person name="Andreopoulos B."/>
            <person name="Barry K.W."/>
            <person name="Bonito G."/>
            <person name="Buee M."/>
            <person name="Carver A."/>
            <person name="Chen C."/>
            <person name="Cichocki N."/>
            <person name="Clum A."/>
            <person name="Culley D."/>
            <person name="Crous P.W."/>
            <person name="Fauchery L."/>
            <person name="Girlanda M."/>
            <person name="Hayes R.D."/>
            <person name="Keri Z."/>
            <person name="LaButti K."/>
            <person name="Lipzen A."/>
            <person name="Lombard V."/>
            <person name="Magnuson J."/>
            <person name="Maillard F."/>
            <person name="Murat C."/>
            <person name="Nolan M."/>
            <person name="Ohm R.A."/>
            <person name="Pangilinan J."/>
            <person name="Pereira M.F."/>
            <person name="Perotto S."/>
            <person name="Peter M."/>
            <person name="Pfister S."/>
            <person name="Riley R."/>
            <person name="Sitrit Y."/>
            <person name="Stielow J.B."/>
            <person name="Szollosi G."/>
            <person name="Zifcakova L."/>
            <person name="Stursova M."/>
            <person name="Spatafora J.W."/>
            <person name="Tedersoo L."/>
            <person name="Vaario L.M."/>
            <person name="Yamada A."/>
            <person name="Yan M."/>
            <person name="Wang P."/>
            <person name="Xu J."/>
            <person name="Bruns T."/>
            <person name="Baldrian P."/>
            <person name="Vilgalys R."/>
            <person name="Dunand C."/>
            <person name="Henrissat B."/>
            <person name="Grigoriev I.V."/>
            <person name="Hibbett D."/>
            <person name="Nagy L.G."/>
            <person name="Martin F.M."/>
        </authorList>
    </citation>
    <scope>NUCLEOTIDE SEQUENCE</scope>
    <source>
        <strain evidence="2">UH-Tt-Lm1</strain>
    </source>
</reference>
<dbReference type="InterPro" id="IPR036047">
    <property type="entry name" value="F-box-like_dom_sf"/>
</dbReference>
<organism evidence="2 3">
    <name type="scientific">Thelephora terrestris</name>
    <dbReference type="NCBI Taxonomy" id="56493"/>
    <lineage>
        <taxon>Eukaryota</taxon>
        <taxon>Fungi</taxon>
        <taxon>Dikarya</taxon>
        <taxon>Basidiomycota</taxon>
        <taxon>Agaricomycotina</taxon>
        <taxon>Agaricomycetes</taxon>
        <taxon>Thelephorales</taxon>
        <taxon>Thelephoraceae</taxon>
        <taxon>Thelephora</taxon>
    </lineage>
</organism>
<evidence type="ECO:0000313" key="3">
    <source>
        <dbReference type="Proteomes" id="UP000736335"/>
    </source>
</evidence>
<dbReference type="AlphaFoldDB" id="A0A9P6H6A8"/>
<comment type="caution">
    <text evidence="2">The sequence shown here is derived from an EMBL/GenBank/DDBJ whole genome shotgun (WGS) entry which is preliminary data.</text>
</comment>